<organism evidence="8">
    <name type="scientific">Gordonia sp. Kb2</name>
    <dbReference type="NCBI Taxonomy" id="160824"/>
    <lineage>
        <taxon>Bacteria</taxon>
        <taxon>Bacillati</taxon>
        <taxon>Actinomycetota</taxon>
        <taxon>Actinomycetes</taxon>
        <taxon>Mycobacteriales</taxon>
        <taxon>Gordoniaceae</taxon>
        <taxon>Gordonia</taxon>
    </lineage>
</organism>
<evidence type="ECO:0000256" key="2">
    <source>
        <dbReference type="ARBA" id="ARBA00022448"/>
    </source>
</evidence>
<keyword evidence="6" id="KW-0812">Transmembrane</keyword>
<dbReference type="PANTHER" id="PTHR43553:SF24">
    <property type="entry name" value="ENERGY-COUPLING FACTOR TRANSPORTER ATP-BINDING PROTEIN ECFA1"/>
    <property type="match status" value="1"/>
</dbReference>
<evidence type="ECO:0000313" key="8">
    <source>
        <dbReference type="EMBL" id="CAC85369.1"/>
    </source>
</evidence>
<evidence type="ECO:0000256" key="6">
    <source>
        <dbReference type="SAM" id="Phobius"/>
    </source>
</evidence>
<name>Q8KJR6_9ACTN</name>
<dbReference type="InterPro" id="IPR017871">
    <property type="entry name" value="ABC_transporter-like_CS"/>
</dbReference>
<feature type="domain" description="ABC transporter" evidence="7">
    <location>
        <begin position="272"/>
        <end position="494"/>
    </location>
</feature>
<dbReference type="GO" id="GO:0016887">
    <property type="term" value="F:ATP hydrolysis activity"/>
    <property type="evidence" value="ECO:0007669"/>
    <property type="project" value="InterPro"/>
</dbReference>
<protein>
    <recommendedName>
        <fullName evidence="7">ABC transporter domain-containing protein</fullName>
    </recommendedName>
</protein>
<reference evidence="8" key="1">
    <citation type="thesis" date="2001" institute="Department of Institut fuer Mikrobiologie" country="Westfaelische Wilhelms-Universitaet Muenster, Muenster, Germany">
        <authorList>
            <person name="Berekaa M.M."/>
        </authorList>
    </citation>
    <scope>NUCLEOTIDE SEQUENCE</scope>
    <source>
        <strain evidence="8">Kb2</strain>
    </source>
</reference>
<dbReference type="GO" id="GO:0005524">
    <property type="term" value="F:ATP binding"/>
    <property type="evidence" value="ECO:0007669"/>
    <property type="project" value="UniProtKB-KW"/>
</dbReference>
<evidence type="ECO:0000256" key="5">
    <source>
        <dbReference type="SAM" id="MobiDB-lite"/>
    </source>
</evidence>
<feature type="transmembrane region" description="Helical" evidence="6">
    <location>
        <begin position="149"/>
        <end position="175"/>
    </location>
</feature>
<reference evidence="8" key="2">
    <citation type="journal article" date="2008" name="Appl. Environ. Microbiol.">
        <title>Possible Involvement of an Extracellular Superoxide Dismutase (SodA) as a Radical Scavenger in Poly(cis-1,4-Isoprene) Degradation.</title>
        <authorList>
            <person name="Schulte C."/>
            <person name="Arenskotter M."/>
            <person name="Berekaa M.M."/>
            <person name="Arenskotter Q."/>
            <person name="Priefert H."/>
            <person name="Steinbuchel A."/>
        </authorList>
    </citation>
    <scope>NUCLEOTIDE SEQUENCE</scope>
    <source>
        <strain evidence="8">Kb2</strain>
    </source>
</reference>
<dbReference type="InterPro" id="IPR050095">
    <property type="entry name" value="ECF_ABC_transporter_ATP-bd"/>
</dbReference>
<dbReference type="InterPro" id="IPR015856">
    <property type="entry name" value="ABC_transpr_CbiO/EcfA_su"/>
</dbReference>
<dbReference type="InterPro" id="IPR003439">
    <property type="entry name" value="ABC_transporter-like_ATP-bd"/>
</dbReference>
<proteinExistence type="inferred from homology"/>
<keyword evidence="6" id="KW-1133">Transmembrane helix</keyword>
<dbReference type="PANTHER" id="PTHR43553">
    <property type="entry name" value="HEAVY METAL TRANSPORTER"/>
    <property type="match status" value="1"/>
</dbReference>
<dbReference type="GO" id="GO:0043190">
    <property type="term" value="C:ATP-binding cassette (ABC) transporter complex"/>
    <property type="evidence" value="ECO:0007669"/>
    <property type="project" value="TreeGrafter"/>
</dbReference>
<dbReference type="PROSITE" id="PS00211">
    <property type="entry name" value="ABC_TRANSPORTER_1"/>
    <property type="match status" value="2"/>
</dbReference>
<comment type="similarity">
    <text evidence="1">Belongs to the ABC transporter superfamily.</text>
</comment>
<dbReference type="InterPro" id="IPR027417">
    <property type="entry name" value="P-loop_NTPase"/>
</dbReference>
<feature type="transmembrane region" description="Helical" evidence="6">
    <location>
        <begin position="61"/>
        <end position="81"/>
    </location>
</feature>
<dbReference type="GO" id="GO:0042626">
    <property type="term" value="F:ATPase-coupled transmembrane transporter activity"/>
    <property type="evidence" value="ECO:0007669"/>
    <property type="project" value="TreeGrafter"/>
</dbReference>
<dbReference type="SUPFAM" id="SSF52540">
    <property type="entry name" value="P-loop containing nucleoside triphosphate hydrolases"/>
    <property type="match status" value="2"/>
</dbReference>
<feature type="region of interest" description="Disordered" evidence="5">
    <location>
        <begin position="476"/>
        <end position="513"/>
    </location>
</feature>
<dbReference type="Pfam" id="PF00005">
    <property type="entry name" value="ABC_tran"/>
    <property type="match status" value="2"/>
</dbReference>
<feature type="transmembrane region" description="Helical" evidence="6">
    <location>
        <begin position="102"/>
        <end position="129"/>
    </location>
</feature>
<feature type="region of interest" description="Disordered" evidence="5">
    <location>
        <begin position="1"/>
        <end position="47"/>
    </location>
</feature>
<dbReference type="AlphaFoldDB" id="Q8KJR6"/>
<feature type="transmembrane region" description="Helical" evidence="6">
    <location>
        <begin position="220"/>
        <end position="243"/>
    </location>
</feature>
<evidence type="ECO:0000256" key="3">
    <source>
        <dbReference type="ARBA" id="ARBA00022741"/>
    </source>
</evidence>
<keyword evidence="4" id="KW-0067">ATP-binding</keyword>
<dbReference type="Gene3D" id="3.40.50.300">
    <property type="entry name" value="P-loop containing nucleotide triphosphate hydrolases"/>
    <property type="match status" value="2"/>
</dbReference>
<evidence type="ECO:0000256" key="4">
    <source>
        <dbReference type="ARBA" id="ARBA00022840"/>
    </source>
</evidence>
<sequence length="749" mass="77327">MCMYPSAGSIRTAEPPSCDARLHAIRPTGGTRGRRSPAGPAADTRHTGPVEVLASAGPMEFASVAIFGGLTVAAVVIASVIHRAGGRAARTGSPRPDPGPHAARALITATVATTAVAFAMAGTGAMATVLGSALIGGIVGDIKRRGRGFGALGLATLVASPVLGGVSVLILLVLVPLRTLTIEAMTNSLHGVAKWLHGWGPTDGVGNALDSMSRSIASHWWLWIWVSGTVGTAISLVVAWWILGASSPACATCPARHAHLDGPGRRDRVAPLRSPSNTSLLLQPGARHVLHDIDLRIDPGVRGVVGANGSGKSTLAKILAGRDPSTGVVHRPGLAGLGVHGGTALVLQRPEIQMLGSRVADDVVWGLPPGADVDVEALLAEVGLSGLGDRETTDLSGGQQQRLAIAAALARDPRLLIADEVTSMVDPEGRGQLLHLLASLPVRRGIAVVLITHRGSEAAAADRVIHLEAGRVVPHPPRWMPDPRTDIHRPAPADSSATSLAAPGPHVGDQLAAPGPHLGGPLLVLDHVGYAHLPGSPWEVVALTDICLTVYRGEGLLIVGGNGSGKTTLAWIMAGLLSPISGTCHLLESSGKFTPAAGFDPGEPVTDHVGAVGLGFQHARLQLQKVTVADEIMAAGGEKVGTAEVARVLELVGLPRQMAATKVDLLSGGQMRRVVLAGLIARHPYMLVLNEPLAGLNPMRARRSVRSILPALRADGMTIVIISHDFESLDSVCTRRVRLVDGAVAAQDP</sequence>
<keyword evidence="2" id="KW-0813">Transport</keyword>
<dbReference type="PROSITE" id="PS50893">
    <property type="entry name" value="ABC_TRANSPORTER_2"/>
    <property type="match status" value="2"/>
</dbReference>
<keyword evidence="6" id="KW-0472">Membrane</keyword>
<dbReference type="CDD" id="cd03225">
    <property type="entry name" value="ABC_cobalt_CbiO_domain1"/>
    <property type="match status" value="2"/>
</dbReference>
<accession>Q8KJR6</accession>
<feature type="compositionally biased region" description="Basic and acidic residues" evidence="5">
    <location>
        <begin position="481"/>
        <end position="491"/>
    </location>
</feature>
<evidence type="ECO:0000256" key="1">
    <source>
        <dbReference type="ARBA" id="ARBA00005417"/>
    </source>
</evidence>
<dbReference type="InterPro" id="IPR003593">
    <property type="entry name" value="AAA+_ATPase"/>
</dbReference>
<keyword evidence="3" id="KW-0547">Nucleotide-binding</keyword>
<evidence type="ECO:0000259" key="7">
    <source>
        <dbReference type="PROSITE" id="PS50893"/>
    </source>
</evidence>
<dbReference type="SMART" id="SM00382">
    <property type="entry name" value="AAA"/>
    <property type="match status" value="2"/>
</dbReference>
<dbReference type="EMBL" id="AJ312188">
    <property type="protein sequence ID" value="CAC85369.1"/>
    <property type="molecule type" value="Genomic_DNA"/>
</dbReference>
<feature type="domain" description="ABC transporter" evidence="7">
    <location>
        <begin position="523"/>
        <end position="749"/>
    </location>
</feature>